<feature type="transmembrane region" description="Helical" evidence="7">
    <location>
        <begin position="286"/>
        <end position="305"/>
    </location>
</feature>
<name>A0A835XYK0_9CHLO</name>
<accession>A0A835XYK0</accession>
<dbReference type="Pfam" id="PF00520">
    <property type="entry name" value="Ion_trans"/>
    <property type="match status" value="1"/>
</dbReference>
<comment type="subcellular location">
    <subcellularLocation>
        <location evidence="1">Membrane</location>
        <topology evidence="1">Multi-pass membrane protein</topology>
    </subcellularLocation>
</comment>
<dbReference type="EMBL" id="JAEHOE010000047">
    <property type="protein sequence ID" value="KAG2492134.1"/>
    <property type="molecule type" value="Genomic_DNA"/>
</dbReference>
<evidence type="ECO:0000256" key="7">
    <source>
        <dbReference type="SAM" id="Phobius"/>
    </source>
</evidence>
<evidence type="ECO:0000313" key="10">
    <source>
        <dbReference type="Proteomes" id="UP000612055"/>
    </source>
</evidence>
<feature type="transmembrane region" description="Helical" evidence="7">
    <location>
        <begin position="211"/>
        <end position="231"/>
    </location>
</feature>
<feature type="transmembrane region" description="Helical" evidence="7">
    <location>
        <begin position="148"/>
        <end position="171"/>
    </location>
</feature>
<reference evidence="9" key="1">
    <citation type="journal article" date="2020" name="bioRxiv">
        <title>Comparative genomics of Chlamydomonas.</title>
        <authorList>
            <person name="Craig R.J."/>
            <person name="Hasan A.R."/>
            <person name="Ness R.W."/>
            <person name="Keightley P.D."/>
        </authorList>
    </citation>
    <scope>NUCLEOTIDE SEQUENCE</scope>
    <source>
        <strain evidence="9">CCAP 11/70</strain>
    </source>
</reference>
<dbReference type="GO" id="GO:0005216">
    <property type="term" value="F:monoatomic ion channel activity"/>
    <property type="evidence" value="ECO:0007669"/>
    <property type="project" value="InterPro"/>
</dbReference>
<dbReference type="Gene3D" id="1.10.287.70">
    <property type="match status" value="1"/>
</dbReference>
<keyword evidence="2 7" id="KW-0812">Transmembrane</keyword>
<dbReference type="InterPro" id="IPR005821">
    <property type="entry name" value="Ion_trans_dom"/>
</dbReference>
<evidence type="ECO:0000256" key="4">
    <source>
        <dbReference type="ARBA" id="ARBA00022989"/>
    </source>
</evidence>
<feature type="domain" description="Ion transport" evidence="8">
    <location>
        <begin position="170"/>
        <end position="350"/>
    </location>
</feature>
<dbReference type="PANTHER" id="PTHR10582">
    <property type="entry name" value="TRANSIENT RECEPTOR POTENTIAL ION CHANNEL PROTEIN"/>
    <property type="match status" value="1"/>
</dbReference>
<dbReference type="OrthoDB" id="536985at2759"/>
<feature type="transmembrane region" description="Helical" evidence="7">
    <location>
        <begin position="317"/>
        <end position="340"/>
    </location>
</feature>
<dbReference type="GO" id="GO:0005886">
    <property type="term" value="C:plasma membrane"/>
    <property type="evidence" value="ECO:0007669"/>
    <property type="project" value="TreeGrafter"/>
</dbReference>
<dbReference type="AlphaFoldDB" id="A0A835XYK0"/>
<evidence type="ECO:0000256" key="3">
    <source>
        <dbReference type="ARBA" id="ARBA00022737"/>
    </source>
</evidence>
<gene>
    <name evidence="9" type="ORF">HYH03_009625</name>
</gene>
<keyword evidence="3" id="KW-0677">Repeat</keyword>
<feature type="transmembrane region" description="Helical" evidence="7">
    <location>
        <begin position="252"/>
        <end position="274"/>
    </location>
</feature>
<comment type="caution">
    <text evidence="9">The sequence shown here is derived from an EMBL/GenBank/DDBJ whole genome shotgun (WGS) entry which is preliminary data.</text>
</comment>
<evidence type="ECO:0000256" key="5">
    <source>
        <dbReference type="ARBA" id="ARBA00023136"/>
    </source>
</evidence>
<keyword evidence="5 7" id="KW-0472">Membrane</keyword>
<keyword evidence="10" id="KW-1185">Reference proteome</keyword>
<dbReference type="Proteomes" id="UP000612055">
    <property type="component" value="Unassembled WGS sequence"/>
</dbReference>
<evidence type="ECO:0000256" key="2">
    <source>
        <dbReference type="ARBA" id="ARBA00022692"/>
    </source>
</evidence>
<evidence type="ECO:0000313" key="9">
    <source>
        <dbReference type="EMBL" id="KAG2492134.1"/>
    </source>
</evidence>
<organism evidence="9 10">
    <name type="scientific">Edaphochlamys debaryana</name>
    <dbReference type="NCBI Taxonomy" id="47281"/>
    <lineage>
        <taxon>Eukaryota</taxon>
        <taxon>Viridiplantae</taxon>
        <taxon>Chlorophyta</taxon>
        <taxon>core chlorophytes</taxon>
        <taxon>Chlorophyceae</taxon>
        <taxon>CS clade</taxon>
        <taxon>Chlamydomonadales</taxon>
        <taxon>Chlamydomonadales incertae sedis</taxon>
        <taxon>Edaphochlamys</taxon>
    </lineage>
</organism>
<dbReference type="PANTHER" id="PTHR10582:SF2">
    <property type="entry name" value="INACTIVE"/>
    <property type="match status" value="1"/>
</dbReference>
<evidence type="ECO:0000259" key="8">
    <source>
        <dbReference type="Pfam" id="PF00520"/>
    </source>
</evidence>
<feature type="transmembrane region" description="Helical" evidence="7">
    <location>
        <begin position="111"/>
        <end position="128"/>
    </location>
</feature>
<feature type="transmembrane region" description="Helical" evidence="7">
    <location>
        <begin position="183"/>
        <end position="205"/>
    </location>
</feature>
<dbReference type="InterPro" id="IPR024862">
    <property type="entry name" value="TRPV"/>
</dbReference>
<keyword evidence="4 7" id="KW-1133">Transmembrane helix</keyword>
<protein>
    <recommendedName>
        <fullName evidence="8">Ion transport domain-containing protein</fullName>
    </recommendedName>
</protein>
<proteinExistence type="predicted"/>
<dbReference type="GO" id="GO:0098703">
    <property type="term" value="P:calcium ion import across plasma membrane"/>
    <property type="evidence" value="ECO:0007669"/>
    <property type="project" value="TreeGrafter"/>
</dbReference>
<evidence type="ECO:0000256" key="1">
    <source>
        <dbReference type="ARBA" id="ARBA00004141"/>
    </source>
</evidence>
<feature type="region of interest" description="Disordered" evidence="6">
    <location>
        <begin position="1"/>
        <end position="41"/>
    </location>
</feature>
<sequence>MIRKAYGGDSHGAHPGPHHPPQPAHAPSHGRSHPHPSIPDPDPLVPTVVVEAYLVSVRDAAAPGEQGLLRPLLQRWQLGSCGVGAFGLPAVQAVVSYKWERYARRLLLQQLLTYSVWLLGFTGFLLLFNSSDAEITDEQLLSTWQGRAAVFCEALALLGMLPFVAGEASMLRAYGLGSWLTAWNLLDVGTYVLQVAVTVLHLGVFHNGPTWLVLAAATQAVLLVVRLTYFSRVFRSTTFDFMSSLQVVGREVAWYVALLLLLMWGFACSFYTLFRTDDKVDGFESLPLSLVTMLNYAIGGTSYYMRGFTSSAYPGAAVALCMAYQFLVSMLLMSMLTGVMTNALMRASSQEALGMVLNRAQVIDELETVLAKPLLTRLGSTHFSPGHAATPCSACEVWLPYIHVLRVNPRSLESIDGEAQLWPSAMAAGGGGGGGGVAGGSTTSLSDLAGGSGELQSASVARLESSVRRLEAQLSDVAGTVRQLLAVNEALTKQLGAAQGAK</sequence>
<evidence type="ECO:0000256" key="6">
    <source>
        <dbReference type="SAM" id="MobiDB-lite"/>
    </source>
</evidence>